<accession>A0A8S5PI84</accession>
<evidence type="ECO:0000313" key="1">
    <source>
        <dbReference type="EMBL" id="DAE06105.1"/>
    </source>
</evidence>
<protein>
    <submittedName>
        <fullName evidence="1">Uncharacterized protein</fullName>
    </submittedName>
</protein>
<organism evidence="1">
    <name type="scientific">Podoviridae sp. ctHkH8</name>
    <dbReference type="NCBI Taxonomy" id="2825236"/>
    <lineage>
        <taxon>Viruses</taxon>
        <taxon>Duplodnaviria</taxon>
        <taxon>Heunggongvirae</taxon>
        <taxon>Uroviricota</taxon>
        <taxon>Caudoviricetes</taxon>
    </lineage>
</organism>
<proteinExistence type="predicted"/>
<sequence length="53" mass="5979">MLKINLCMVNKNKELTAFKALSPYSGYEVVGFSSNWVTLMAPVCLSQHKEVEE</sequence>
<name>A0A8S5PI84_9CAUD</name>
<dbReference type="EMBL" id="BK015426">
    <property type="protein sequence ID" value="DAE06105.1"/>
    <property type="molecule type" value="Genomic_DNA"/>
</dbReference>
<reference evidence="1" key="1">
    <citation type="journal article" date="2021" name="Proc. Natl. Acad. Sci. U.S.A.">
        <title>A Catalog of Tens of Thousands of Viruses from Human Metagenomes Reveals Hidden Associations with Chronic Diseases.</title>
        <authorList>
            <person name="Tisza M.J."/>
            <person name="Buck C.B."/>
        </authorList>
    </citation>
    <scope>NUCLEOTIDE SEQUENCE</scope>
    <source>
        <strain evidence="1">CtHkH8</strain>
    </source>
</reference>